<dbReference type="RefSeq" id="XP_023167666.2">
    <property type="nucleotide sequence ID" value="XM_023311898.2"/>
</dbReference>
<gene>
    <name evidence="4" type="primary">LOC111597283</name>
</gene>
<keyword evidence="2" id="KW-1133">Transmembrane helix</keyword>
<keyword evidence="3" id="KW-1185">Reference proteome</keyword>
<accession>A0A6J1LNV8</accession>
<dbReference type="InterPro" id="IPR031878">
    <property type="entry name" value="Commissureless"/>
</dbReference>
<evidence type="ECO:0000313" key="4">
    <source>
        <dbReference type="RefSeq" id="XP_023167666.2"/>
    </source>
</evidence>
<keyword evidence="2" id="KW-0812">Transmembrane</keyword>
<dbReference type="GeneID" id="111597283"/>
<name>A0A6J1LNV8_DROHY</name>
<dbReference type="OMA" id="KTPQSSC"/>
<protein>
    <submittedName>
        <fullName evidence="4">Protein commissureless 2</fullName>
    </submittedName>
</protein>
<evidence type="ECO:0000313" key="3">
    <source>
        <dbReference type="Proteomes" id="UP000504633"/>
    </source>
</evidence>
<feature type="region of interest" description="Disordered" evidence="1">
    <location>
        <begin position="263"/>
        <end position="283"/>
    </location>
</feature>
<dbReference type="Pfam" id="PF15957">
    <property type="entry name" value="Comm"/>
    <property type="match status" value="1"/>
</dbReference>
<dbReference type="Proteomes" id="UP000504633">
    <property type="component" value="Unplaced"/>
</dbReference>
<keyword evidence="2" id="KW-0472">Membrane</keyword>
<organism evidence="3 4">
    <name type="scientific">Drosophila hydei</name>
    <name type="common">Fruit fly</name>
    <dbReference type="NCBI Taxonomy" id="7224"/>
    <lineage>
        <taxon>Eukaryota</taxon>
        <taxon>Metazoa</taxon>
        <taxon>Ecdysozoa</taxon>
        <taxon>Arthropoda</taxon>
        <taxon>Hexapoda</taxon>
        <taxon>Insecta</taxon>
        <taxon>Pterygota</taxon>
        <taxon>Neoptera</taxon>
        <taxon>Endopterygota</taxon>
        <taxon>Diptera</taxon>
        <taxon>Brachycera</taxon>
        <taxon>Muscomorpha</taxon>
        <taxon>Ephydroidea</taxon>
        <taxon>Drosophilidae</taxon>
        <taxon>Drosophila</taxon>
    </lineage>
</organism>
<proteinExistence type="predicted"/>
<sequence length="325" mass="35570">MEGLPRALNYELSHDLHFDHFGGAAQHILENGRNAAADAEASTPTISTLDALANSDFLQKIGATIFNSIQLKHHKLNEAAVQNSSEITMDFDLAANHVVLDSSSVDQLQQQLEYDKFMNEVWIGIVFTLILISMVFCICSCFLYHQFRTWKRNYHNNANSSSQCTIIDIEALKLQPEAEDPVPEYTLVSGLPSYEAALELLHKTPQSSCLIVYPSVFNVFNKHERANTATAEVEAATTAAATTISRPQTLPLCEATTPLLPTTTTTTQTTAAATTPTTATSTPTCESIKPNFVPSYAEVFGFITVDEKKKSKTKDDSAKGLGDKC</sequence>
<dbReference type="KEGG" id="dhe:111597283"/>
<evidence type="ECO:0000256" key="2">
    <source>
        <dbReference type="SAM" id="Phobius"/>
    </source>
</evidence>
<dbReference type="AlphaFoldDB" id="A0A6J1LNV8"/>
<feature type="transmembrane region" description="Helical" evidence="2">
    <location>
        <begin position="121"/>
        <end position="144"/>
    </location>
</feature>
<evidence type="ECO:0000256" key="1">
    <source>
        <dbReference type="SAM" id="MobiDB-lite"/>
    </source>
</evidence>
<dbReference type="GO" id="GO:0007411">
    <property type="term" value="P:axon guidance"/>
    <property type="evidence" value="ECO:0007669"/>
    <property type="project" value="InterPro"/>
</dbReference>
<reference evidence="4" key="1">
    <citation type="submission" date="2025-08" db="UniProtKB">
        <authorList>
            <consortium name="RefSeq"/>
        </authorList>
    </citation>
    <scope>IDENTIFICATION</scope>
    <source>
        <strain evidence="4">15085-1641.00</strain>
        <tissue evidence="4">Whole body</tissue>
    </source>
</reference>
<dbReference type="OrthoDB" id="7858380at2759"/>